<comment type="caution">
    <text evidence="1">The sequence shown here is derived from an EMBL/GenBank/DDBJ whole genome shotgun (WGS) entry which is preliminary data.</text>
</comment>
<evidence type="ECO:0000313" key="2">
    <source>
        <dbReference type="Proteomes" id="UP000785679"/>
    </source>
</evidence>
<protein>
    <submittedName>
        <fullName evidence="1">Uncharacterized protein</fullName>
    </submittedName>
</protein>
<keyword evidence="2" id="KW-1185">Reference proteome</keyword>
<evidence type="ECO:0000313" key="1">
    <source>
        <dbReference type="EMBL" id="TNV72511.1"/>
    </source>
</evidence>
<dbReference type="EMBL" id="RRYP01022027">
    <property type="protein sequence ID" value="TNV72511.1"/>
    <property type="molecule type" value="Genomic_DNA"/>
</dbReference>
<sequence length="95" mass="11243">MPGTQHKLLNVIQNWQKKRDARLKKDGNKYNCIKYIVQRRASVQFEQNIFKIFKLFHLKREKYPHLVSGAIKLGQNLNIAAIQWLQLESKQSLIP</sequence>
<proteinExistence type="predicted"/>
<reference evidence="1" key="1">
    <citation type="submission" date="2019-06" db="EMBL/GenBank/DDBJ databases">
        <authorList>
            <person name="Zheng W."/>
        </authorList>
    </citation>
    <scope>NUCLEOTIDE SEQUENCE</scope>
    <source>
        <strain evidence="1">QDHG01</strain>
    </source>
</reference>
<name>A0A8J8NCM3_HALGN</name>
<gene>
    <name evidence="1" type="ORF">FGO68_gene4586</name>
</gene>
<organism evidence="1 2">
    <name type="scientific">Halteria grandinella</name>
    <dbReference type="NCBI Taxonomy" id="5974"/>
    <lineage>
        <taxon>Eukaryota</taxon>
        <taxon>Sar</taxon>
        <taxon>Alveolata</taxon>
        <taxon>Ciliophora</taxon>
        <taxon>Intramacronucleata</taxon>
        <taxon>Spirotrichea</taxon>
        <taxon>Stichotrichia</taxon>
        <taxon>Sporadotrichida</taxon>
        <taxon>Halteriidae</taxon>
        <taxon>Halteria</taxon>
    </lineage>
</organism>
<accession>A0A8J8NCM3</accession>
<dbReference type="AlphaFoldDB" id="A0A8J8NCM3"/>
<dbReference type="Proteomes" id="UP000785679">
    <property type="component" value="Unassembled WGS sequence"/>
</dbReference>